<protein>
    <recommendedName>
        <fullName evidence="3">cysteine desulfurase</fullName>
        <ecNumber evidence="3">2.8.1.7</ecNumber>
    </recommendedName>
</protein>
<dbReference type="Pfam" id="PF00266">
    <property type="entry name" value="Aminotran_5"/>
    <property type="match status" value="1"/>
</dbReference>
<evidence type="ECO:0000256" key="5">
    <source>
        <dbReference type="ARBA" id="ARBA00022723"/>
    </source>
</evidence>
<keyword evidence="8" id="KW-0411">Iron-sulfur</keyword>
<evidence type="ECO:0000256" key="4">
    <source>
        <dbReference type="ARBA" id="ARBA00022679"/>
    </source>
</evidence>
<dbReference type="PANTHER" id="PTHR11601">
    <property type="entry name" value="CYSTEINE DESULFURYLASE FAMILY MEMBER"/>
    <property type="match status" value="1"/>
</dbReference>
<comment type="catalytic activity">
    <reaction evidence="9">
        <text>(sulfur carrier)-H + L-cysteine = (sulfur carrier)-SH + L-alanine</text>
        <dbReference type="Rhea" id="RHEA:43892"/>
        <dbReference type="Rhea" id="RHEA-COMP:14737"/>
        <dbReference type="Rhea" id="RHEA-COMP:14739"/>
        <dbReference type="ChEBI" id="CHEBI:29917"/>
        <dbReference type="ChEBI" id="CHEBI:35235"/>
        <dbReference type="ChEBI" id="CHEBI:57972"/>
        <dbReference type="ChEBI" id="CHEBI:64428"/>
        <dbReference type="EC" id="2.8.1.7"/>
    </reaction>
</comment>
<dbReference type="Gene3D" id="3.90.1150.10">
    <property type="entry name" value="Aspartate Aminotransferase, domain 1"/>
    <property type="match status" value="1"/>
</dbReference>
<evidence type="ECO:0000256" key="8">
    <source>
        <dbReference type="ARBA" id="ARBA00023014"/>
    </source>
</evidence>
<evidence type="ECO:0000313" key="12">
    <source>
        <dbReference type="EMBL" id="OGY66075.1"/>
    </source>
</evidence>
<dbReference type="InterPro" id="IPR000192">
    <property type="entry name" value="Aminotrans_V_dom"/>
</dbReference>
<dbReference type="GO" id="GO:0031071">
    <property type="term" value="F:cysteine desulfurase activity"/>
    <property type="evidence" value="ECO:0007669"/>
    <property type="project" value="UniProtKB-EC"/>
</dbReference>
<dbReference type="SUPFAM" id="SSF53383">
    <property type="entry name" value="PLP-dependent transferases"/>
    <property type="match status" value="1"/>
</dbReference>
<dbReference type="InterPro" id="IPR020578">
    <property type="entry name" value="Aminotrans_V_PyrdxlP_BS"/>
</dbReference>
<proteinExistence type="inferred from homology"/>
<organism evidence="12 13">
    <name type="scientific">Candidatus Harrisonbacteria bacterium RIFCSPLOWO2_01_FULL_40_28</name>
    <dbReference type="NCBI Taxonomy" id="1798406"/>
    <lineage>
        <taxon>Bacteria</taxon>
        <taxon>Candidatus Harrisoniibacteriota</taxon>
    </lineage>
</organism>
<dbReference type="STRING" id="1798406.A3A04_00725"/>
<keyword evidence="4" id="KW-0808">Transferase</keyword>
<dbReference type="GO" id="GO:0051536">
    <property type="term" value="F:iron-sulfur cluster binding"/>
    <property type="evidence" value="ECO:0007669"/>
    <property type="project" value="UniProtKB-KW"/>
</dbReference>
<evidence type="ECO:0000256" key="9">
    <source>
        <dbReference type="ARBA" id="ARBA00050776"/>
    </source>
</evidence>
<dbReference type="Gene3D" id="3.40.640.10">
    <property type="entry name" value="Type I PLP-dependent aspartate aminotransferase-like (Major domain)"/>
    <property type="match status" value="1"/>
</dbReference>
<evidence type="ECO:0000259" key="11">
    <source>
        <dbReference type="Pfam" id="PF00266"/>
    </source>
</evidence>
<reference evidence="12 13" key="1">
    <citation type="journal article" date="2016" name="Nat. Commun.">
        <title>Thousands of microbial genomes shed light on interconnected biogeochemical processes in an aquifer system.</title>
        <authorList>
            <person name="Anantharaman K."/>
            <person name="Brown C.T."/>
            <person name="Hug L.A."/>
            <person name="Sharon I."/>
            <person name="Castelle C.J."/>
            <person name="Probst A.J."/>
            <person name="Thomas B.C."/>
            <person name="Singh A."/>
            <person name="Wilkins M.J."/>
            <person name="Karaoz U."/>
            <person name="Brodie E.L."/>
            <person name="Williams K.H."/>
            <person name="Hubbard S.S."/>
            <person name="Banfield J.F."/>
        </authorList>
    </citation>
    <scope>NUCLEOTIDE SEQUENCE [LARGE SCALE GENOMIC DNA]</scope>
</reference>
<keyword evidence="5" id="KW-0479">Metal-binding</keyword>
<sequence>MKRKDTCIYLDYAATTPLDARVFSAMQPYLTIHFGNPGSVHVFGQEALAAIDKSREIIARCLQVEFNEIIFTGSATEANNLAIQGVLEYWMQYKRKSNNIVPRIITTELEHDSVREVCRGLEKKGVEIVYLPLHDNGTVKLEALSEALNDRTILVSVMYANNEIGVIEPVQKVSEIVQRFRNSKSDGIYPLLHTDAVQALQFLDCKPHELGVDLMTLSSHKIYGPKGVGALYAKNQNNNEKNIAPIIYGGGQEWGMRSGTENTSLIVGFAHAFALLEELKQQETIRITELRDYFLKRLQKVFGKSVVLNGSLQNRIPNNLNIAFLNHDATDLIVALDINGVAASYGSACSSRAWKPSPVLNALGLQLKYIRSSIRFSLGRMTKRSDINRTITILKKITSHVRK</sequence>
<gene>
    <name evidence="12" type="ORF">A3A04_00725</name>
</gene>
<dbReference type="GO" id="GO:0046872">
    <property type="term" value="F:metal ion binding"/>
    <property type="evidence" value="ECO:0007669"/>
    <property type="project" value="UniProtKB-KW"/>
</dbReference>
<dbReference type="EMBL" id="MHJI01000010">
    <property type="protein sequence ID" value="OGY66075.1"/>
    <property type="molecule type" value="Genomic_DNA"/>
</dbReference>
<dbReference type="InterPro" id="IPR015424">
    <property type="entry name" value="PyrdxlP-dep_Trfase"/>
</dbReference>
<dbReference type="PANTHER" id="PTHR11601:SF34">
    <property type="entry name" value="CYSTEINE DESULFURASE"/>
    <property type="match status" value="1"/>
</dbReference>
<feature type="domain" description="Aminotransferase class V" evidence="11">
    <location>
        <begin position="8"/>
        <end position="389"/>
    </location>
</feature>
<dbReference type="Gene3D" id="1.10.260.50">
    <property type="match status" value="1"/>
</dbReference>
<evidence type="ECO:0000256" key="6">
    <source>
        <dbReference type="ARBA" id="ARBA00022898"/>
    </source>
</evidence>
<comment type="cofactor">
    <cofactor evidence="1 10">
        <name>pyridoxal 5'-phosphate</name>
        <dbReference type="ChEBI" id="CHEBI:597326"/>
    </cofactor>
</comment>
<dbReference type="PROSITE" id="PS00595">
    <property type="entry name" value="AA_TRANSFER_CLASS_5"/>
    <property type="match status" value="1"/>
</dbReference>
<dbReference type="InterPro" id="IPR016454">
    <property type="entry name" value="Cysteine_dSase"/>
</dbReference>
<evidence type="ECO:0000256" key="1">
    <source>
        <dbReference type="ARBA" id="ARBA00001933"/>
    </source>
</evidence>
<dbReference type="AlphaFoldDB" id="A0A1G1ZNK0"/>
<comment type="caution">
    <text evidence="12">The sequence shown here is derived from an EMBL/GenBank/DDBJ whole genome shotgun (WGS) entry which is preliminary data.</text>
</comment>
<dbReference type="Proteomes" id="UP000178517">
    <property type="component" value="Unassembled WGS sequence"/>
</dbReference>
<dbReference type="PIRSF" id="PIRSF005572">
    <property type="entry name" value="NifS"/>
    <property type="match status" value="1"/>
</dbReference>
<dbReference type="EC" id="2.8.1.7" evidence="3"/>
<dbReference type="InterPro" id="IPR015421">
    <property type="entry name" value="PyrdxlP-dep_Trfase_major"/>
</dbReference>
<name>A0A1G1ZNK0_9BACT</name>
<accession>A0A1G1ZNK0</accession>
<evidence type="ECO:0000256" key="3">
    <source>
        <dbReference type="ARBA" id="ARBA00012239"/>
    </source>
</evidence>
<evidence type="ECO:0000256" key="2">
    <source>
        <dbReference type="ARBA" id="ARBA00006490"/>
    </source>
</evidence>
<comment type="similarity">
    <text evidence="2">Belongs to the class-V pyridoxal-phosphate-dependent aminotransferase family. NifS/IscS subfamily.</text>
</comment>
<dbReference type="InterPro" id="IPR015422">
    <property type="entry name" value="PyrdxlP-dep_Trfase_small"/>
</dbReference>
<evidence type="ECO:0000256" key="10">
    <source>
        <dbReference type="RuleBase" id="RU004504"/>
    </source>
</evidence>
<evidence type="ECO:0000256" key="7">
    <source>
        <dbReference type="ARBA" id="ARBA00023004"/>
    </source>
</evidence>
<evidence type="ECO:0000313" key="13">
    <source>
        <dbReference type="Proteomes" id="UP000178517"/>
    </source>
</evidence>
<keyword evidence="7" id="KW-0408">Iron</keyword>
<keyword evidence="6" id="KW-0663">Pyridoxal phosphate</keyword>